<feature type="region of interest" description="Disordered" evidence="12">
    <location>
        <begin position="1"/>
        <end position="35"/>
    </location>
</feature>
<evidence type="ECO:0000256" key="12">
    <source>
        <dbReference type="SAM" id="MobiDB-lite"/>
    </source>
</evidence>
<dbReference type="InterPro" id="IPR011016">
    <property type="entry name" value="Znf_RING-CH"/>
</dbReference>
<dbReference type="AlphaFoldDB" id="A0A9N9MCM3"/>
<dbReference type="Gene3D" id="3.30.40.10">
    <property type="entry name" value="Zinc/RING finger domain, C3HC4 (zinc finger)"/>
    <property type="match status" value="1"/>
</dbReference>
<evidence type="ECO:0000256" key="2">
    <source>
        <dbReference type="ARBA" id="ARBA00022692"/>
    </source>
</evidence>
<reference evidence="15" key="1">
    <citation type="submission" date="2022-01" db="EMBL/GenBank/DDBJ databases">
        <authorList>
            <person name="King R."/>
        </authorList>
    </citation>
    <scope>NUCLEOTIDE SEQUENCE</scope>
</reference>
<proteinExistence type="predicted"/>
<evidence type="ECO:0000256" key="11">
    <source>
        <dbReference type="ARBA" id="ARBA00043231"/>
    </source>
</evidence>
<feature type="compositionally biased region" description="Acidic residues" evidence="12">
    <location>
        <begin position="19"/>
        <end position="35"/>
    </location>
</feature>
<feature type="transmembrane region" description="Helical" evidence="13">
    <location>
        <begin position="128"/>
        <end position="151"/>
    </location>
</feature>
<evidence type="ECO:0000256" key="7">
    <source>
        <dbReference type="ARBA" id="ARBA00023136"/>
    </source>
</evidence>
<dbReference type="InterPro" id="IPR013083">
    <property type="entry name" value="Znf_RING/FYVE/PHD"/>
</dbReference>
<name>A0A9N9MCM3_9CUCU</name>
<keyword evidence="2 13" id="KW-0812">Transmembrane</keyword>
<keyword evidence="3" id="KW-0479">Metal-binding</keyword>
<dbReference type="EMBL" id="OU892277">
    <property type="protein sequence ID" value="CAG9760908.1"/>
    <property type="molecule type" value="Genomic_DNA"/>
</dbReference>
<evidence type="ECO:0000256" key="5">
    <source>
        <dbReference type="ARBA" id="ARBA00022833"/>
    </source>
</evidence>
<dbReference type="PROSITE" id="PS51292">
    <property type="entry name" value="ZF_RING_CH"/>
    <property type="match status" value="1"/>
</dbReference>
<keyword evidence="6 13" id="KW-1133">Transmembrane helix</keyword>
<keyword evidence="4" id="KW-0863">Zinc-finger</keyword>
<feature type="transmembrane region" description="Helical" evidence="13">
    <location>
        <begin position="245"/>
        <end position="262"/>
    </location>
</feature>
<evidence type="ECO:0000256" key="9">
    <source>
        <dbReference type="ARBA" id="ARBA00043044"/>
    </source>
</evidence>
<dbReference type="OrthoDB" id="5817083at2759"/>
<evidence type="ECO:0000256" key="3">
    <source>
        <dbReference type="ARBA" id="ARBA00022723"/>
    </source>
</evidence>
<evidence type="ECO:0000259" key="14">
    <source>
        <dbReference type="PROSITE" id="PS51292"/>
    </source>
</evidence>
<dbReference type="SMART" id="SM00744">
    <property type="entry name" value="RINGv"/>
    <property type="match status" value="1"/>
</dbReference>
<gene>
    <name evidence="15" type="ORF">CEUTPL_LOCUS1624</name>
</gene>
<dbReference type="GO" id="GO:0008270">
    <property type="term" value="F:zinc ion binding"/>
    <property type="evidence" value="ECO:0007669"/>
    <property type="project" value="UniProtKB-KW"/>
</dbReference>
<keyword evidence="16" id="KW-1185">Reference proteome</keyword>
<dbReference type="Proteomes" id="UP001152799">
    <property type="component" value="Chromosome 1"/>
</dbReference>
<feature type="compositionally biased region" description="Low complexity" evidence="12">
    <location>
        <begin position="1"/>
        <end position="18"/>
    </location>
</feature>
<protein>
    <recommendedName>
        <fullName evidence="8">E3 ubiquitin-protein ligase MARCHF5</fullName>
    </recommendedName>
    <alternativeName>
        <fullName evidence="10">Membrane-associated RING finger protein 5</fullName>
    </alternativeName>
    <alternativeName>
        <fullName evidence="9">Membrane-associated RING-CH protein V</fullName>
    </alternativeName>
    <alternativeName>
        <fullName evidence="11">RING-type E3 ubiquitin transferase MARCHF5</fullName>
    </alternativeName>
</protein>
<dbReference type="GO" id="GO:0016020">
    <property type="term" value="C:membrane"/>
    <property type="evidence" value="ECO:0007669"/>
    <property type="project" value="UniProtKB-SubCell"/>
</dbReference>
<sequence length="327" mass="37320">MTSNSSRSSSQSSQMSDSDYSETESFNEYEPDIPEDSESEKMCWICHASDEEYPGAAWVHPCMCRGTAKWVHHSCLQRLVVQQFLENIFRGIGGVYCPQCLTPYIVNYPVTSALALRLMEANAWYNQISLRIVFFFFMFAYYWFAVTYGAITVLQVLGLEKCSAMWGQASLLTVSVAVALLPVIPLALILAKYYVRWESALLRIIRKTINKTPFIRTFSSVRPYMATNINGDDDFPPINNRSGPIATITCGALALPTISVYFGKFLFKFVESEFYKTILGGLTFLALKGCLNMYRYQQNYVIVNKREILDFDLDYDEMDLEESQESE</sequence>
<feature type="transmembrane region" description="Helical" evidence="13">
    <location>
        <begin position="274"/>
        <end position="291"/>
    </location>
</feature>
<evidence type="ECO:0000313" key="16">
    <source>
        <dbReference type="Proteomes" id="UP001152799"/>
    </source>
</evidence>
<feature type="transmembrane region" description="Helical" evidence="13">
    <location>
        <begin position="171"/>
        <end position="195"/>
    </location>
</feature>
<evidence type="ECO:0000256" key="4">
    <source>
        <dbReference type="ARBA" id="ARBA00022771"/>
    </source>
</evidence>
<feature type="domain" description="RING-CH-type" evidence="14">
    <location>
        <begin position="35"/>
        <end position="107"/>
    </location>
</feature>
<dbReference type="Pfam" id="PF12906">
    <property type="entry name" value="RINGv"/>
    <property type="match status" value="1"/>
</dbReference>
<evidence type="ECO:0000256" key="1">
    <source>
        <dbReference type="ARBA" id="ARBA00004141"/>
    </source>
</evidence>
<evidence type="ECO:0000256" key="10">
    <source>
        <dbReference type="ARBA" id="ARBA00043185"/>
    </source>
</evidence>
<dbReference type="PANTHER" id="PTHR46283">
    <property type="entry name" value="E3 UBIQUITIN-PROTEIN LIGASE MARCH5"/>
    <property type="match status" value="1"/>
</dbReference>
<comment type="subcellular location">
    <subcellularLocation>
        <location evidence="1">Membrane</location>
        <topology evidence="1">Multi-pass membrane protein</topology>
    </subcellularLocation>
</comment>
<evidence type="ECO:0000256" key="6">
    <source>
        <dbReference type="ARBA" id="ARBA00022989"/>
    </source>
</evidence>
<organism evidence="15 16">
    <name type="scientific">Ceutorhynchus assimilis</name>
    <name type="common">cabbage seed weevil</name>
    <dbReference type="NCBI Taxonomy" id="467358"/>
    <lineage>
        <taxon>Eukaryota</taxon>
        <taxon>Metazoa</taxon>
        <taxon>Ecdysozoa</taxon>
        <taxon>Arthropoda</taxon>
        <taxon>Hexapoda</taxon>
        <taxon>Insecta</taxon>
        <taxon>Pterygota</taxon>
        <taxon>Neoptera</taxon>
        <taxon>Endopterygota</taxon>
        <taxon>Coleoptera</taxon>
        <taxon>Polyphaga</taxon>
        <taxon>Cucujiformia</taxon>
        <taxon>Curculionidae</taxon>
        <taxon>Ceutorhynchinae</taxon>
        <taxon>Ceutorhynchus</taxon>
    </lineage>
</organism>
<keyword evidence="7 13" id="KW-0472">Membrane</keyword>
<keyword evidence="5" id="KW-0862">Zinc</keyword>
<dbReference type="SUPFAM" id="SSF57850">
    <property type="entry name" value="RING/U-box"/>
    <property type="match status" value="1"/>
</dbReference>
<accession>A0A9N9MCM3</accession>
<evidence type="ECO:0000256" key="13">
    <source>
        <dbReference type="SAM" id="Phobius"/>
    </source>
</evidence>
<evidence type="ECO:0000256" key="8">
    <source>
        <dbReference type="ARBA" id="ARBA00040151"/>
    </source>
</evidence>
<evidence type="ECO:0000313" key="15">
    <source>
        <dbReference type="EMBL" id="CAG9760908.1"/>
    </source>
</evidence>